<comment type="caution">
    <text evidence="1">The sequence shown here is derived from an EMBL/GenBank/DDBJ whole genome shotgun (WGS) entry which is preliminary data.</text>
</comment>
<dbReference type="RefSeq" id="WP_094205126.1">
    <property type="nucleotide sequence ID" value="NZ_NDYC01000004.1"/>
</dbReference>
<dbReference type="GO" id="GO:0003677">
    <property type="term" value="F:DNA binding"/>
    <property type="evidence" value="ECO:0007669"/>
    <property type="project" value="InterPro"/>
</dbReference>
<dbReference type="Gene3D" id="3.40.30.10">
    <property type="entry name" value="Glutaredoxin"/>
    <property type="match status" value="1"/>
</dbReference>
<dbReference type="GO" id="GO:0045892">
    <property type="term" value="P:negative regulation of DNA-templated transcription"/>
    <property type="evidence" value="ECO:0007669"/>
    <property type="project" value="InterPro"/>
</dbReference>
<evidence type="ECO:0000313" key="2">
    <source>
        <dbReference type="Proteomes" id="UP000215413"/>
    </source>
</evidence>
<dbReference type="InterPro" id="IPR010712">
    <property type="entry name" value="Arsenical-R_ArsD"/>
</dbReference>
<evidence type="ECO:0008006" key="3">
    <source>
        <dbReference type="Google" id="ProtNLM"/>
    </source>
</evidence>
<dbReference type="AlphaFoldDB" id="A0A233V9Y9"/>
<sequence>MKMMIFENKVDENNLFSNEMDNRNSVMLSFFLEKLKTKKVVVDRFKLNKNPEMFEQQGIAQKIDDGMKLPITVVDGKVVLSGRYPKSYEILDFLHIDRNIFNQAYVNDKRKF</sequence>
<accession>A0A233V9Y9</accession>
<dbReference type="GO" id="GO:0046685">
    <property type="term" value="P:response to arsenic-containing substance"/>
    <property type="evidence" value="ECO:0007669"/>
    <property type="project" value="InterPro"/>
</dbReference>
<name>A0A233V9Y9_FINMA</name>
<dbReference type="EMBL" id="NDYC01000004">
    <property type="protein sequence ID" value="OXZ29185.1"/>
    <property type="molecule type" value="Genomic_DNA"/>
</dbReference>
<protein>
    <recommendedName>
        <fullName evidence="3">Arsenic metallochaperone ArsD family protein</fullName>
    </recommendedName>
</protein>
<gene>
    <name evidence="1" type="ORF">B9N49_00755</name>
</gene>
<dbReference type="Pfam" id="PF06953">
    <property type="entry name" value="ArsD"/>
    <property type="match status" value="1"/>
</dbReference>
<evidence type="ECO:0000313" key="1">
    <source>
        <dbReference type="EMBL" id="OXZ29185.1"/>
    </source>
</evidence>
<reference evidence="2" key="1">
    <citation type="submission" date="2017-04" db="EMBL/GenBank/DDBJ databases">
        <title>Finegoldia magna isolated from orthopedic joint implant-associated infections.</title>
        <authorList>
            <person name="Bjorklund S."/>
            <person name="Bruggemann H."/>
            <person name="Jensen A."/>
            <person name="Hellmark B."/>
            <person name="Soderquist B."/>
        </authorList>
    </citation>
    <scope>NUCLEOTIDE SEQUENCE [LARGE SCALE GENOMIC DNA]</scope>
    <source>
        <strain evidence="2">CCUG 54800</strain>
    </source>
</reference>
<dbReference type="Proteomes" id="UP000215413">
    <property type="component" value="Unassembled WGS sequence"/>
</dbReference>
<organism evidence="1 2">
    <name type="scientific">Finegoldia magna</name>
    <name type="common">Peptostreptococcus magnus</name>
    <dbReference type="NCBI Taxonomy" id="1260"/>
    <lineage>
        <taxon>Bacteria</taxon>
        <taxon>Bacillati</taxon>
        <taxon>Bacillota</taxon>
        <taxon>Tissierellia</taxon>
        <taxon>Tissierellales</taxon>
        <taxon>Peptoniphilaceae</taxon>
        <taxon>Finegoldia</taxon>
    </lineage>
</organism>
<proteinExistence type="predicted"/>